<dbReference type="InParanoid" id="A0A1V8SSL6"/>
<keyword evidence="8" id="KW-1185">Reference proteome</keyword>
<feature type="transmembrane region" description="Helical" evidence="5">
    <location>
        <begin position="70"/>
        <end position="95"/>
    </location>
</feature>
<feature type="transmembrane region" description="Helical" evidence="5">
    <location>
        <begin position="204"/>
        <end position="226"/>
    </location>
</feature>
<comment type="caution">
    <text evidence="7">The sequence shown here is derived from an EMBL/GenBank/DDBJ whole genome shotgun (WGS) entry which is preliminary data.</text>
</comment>
<dbReference type="STRING" id="1507870.A0A1V8SSL6"/>
<feature type="transmembrane region" description="Helical" evidence="5">
    <location>
        <begin position="238"/>
        <end position="257"/>
    </location>
</feature>
<evidence type="ECO:0000256" key="4">
    <source>
        <dbReference type="SAM" id="MobiDB-lite"/>
    </source>
</evidence>
<evidence type="ECO:0000256" key="3">
    <source>
        <dbReference type="ARBA" id="ARBA00023002"/>
    </source>
</evidence>
<keyword evidence="2" id="KW-0521">NADP</keyword>
<sequence>MSDTYGNKPVGPDALSLALTQIAVDSHWTDVNRGPSILHVIWSLLALSTLVVLLRLFIKLRKTKRLYWDDVIIMFALGLAYGHAVCISRTVHYGLGRHLAFIPAAQREGALRTGFISLAFGHFAPMFGRISFCITLLYLTATDARMKAWPTIAIIGLQVLINAIAVGLVFGQCGNEIDILWTPGKQLLYYQKCWVATIQTKYGYFQGSFNTATDLYLTVVPALLITHSRLSKKAKAELALFLCLSSLAMIASAVKTYEAKLLSALLDYTYDLYMFIVWMAVEYNMVMIASSMPVLRTLFIKDHSGAASRPAHYDVPMESLFSRKSSRNHSKQMSSTSEEHLATPVEERDAGGHGIQVTREVMLTYETNDAPFVHAALLDDRVFIVTGGARGLGLTLAEALVEAGAHVYCVDRLPAPAEDFYQTQDRVSQFGVGSLQYRRVDVQHAAELNEAVASIAAERKRLDGLVAAAGVQYVCDALEYPAEKITEMMNINYGGVYLSAVACAREMIKYKCPGSMVLIGSMSGLIANKGLRSSVYNSSKAAVIQLGRSLAMEWGKVMDGRAIRVNVLCPGNILTPMVEKNFEDEPHLKKLWEEGNMMGRLSRPEEYRGAVLFMLSDASSFMTGSHLVIDGGYTAW</sequence>
<feature type="transmembrane region" description="Helical" evidence="5">
    <location>
        <begin position="272"/>
        <end position="295"/>
    </location>
</feature>
<reference evidence="8" key="1">
    <citation type="submission" date="2017-03" db="EMBL/GenBank/DDBJ databases">
        <title>Genomes of endolithic fungi from Antarctica.</title>
        <authorList>
            <person name="Coleine C."/>
            <person name="Masonjones S."/>
            <person name="Stajich J.E."/>
        </authorList>
    </citation>
    <scope>NUCLEOTIDE SEQUENCE [LARGE SCALE GENOMIC DNA]</scope>
    <source>
        <strain evidence="8">CCFEE 5527</strain>
    </source>
</reference>
<accession>A0A1V8SSL6</accession>
<proteinExistence type="inferred from homology"/>
<gene>
    <name evidence="7" type="ORF">B0A48_11695</name>
</gene>
<feature type="transmembrane region" description="Helical" evidence="5">
    <location>
        <begin position="37"/>
        <end position="58"/>
    </location>
</feature>
<feature type="compositionally biased region" description="Basic and acidic residues" evidence="4">
    <location>
        <begin position="337"/>
        <end position="347"/>
    </location>
</feature>
<dbReference type="Gene3D" id="3.40.50.720">
    <property type="entry name" value="NAD(P)-binding Rossmann-like Domain"/>
    <property type="match status" value="1"/>
</dbReference>
<keyword evidence="5" id="KW-1133">Transmembrane helix</keyword>
<dbReference type="PANTHER" id="PTHR43008">
    <property type="entry name" value="BENZIL REDUCTASE"/>
    <property type="match status" value="1"/>
</dbReference>
<dbReference type="Pfam" id="PF20684">
    <property type="entry name" value="Fung_rhodopsin"/>
    <property type="match status" value="1"/>
</dbReference>
<evidence type="ECO:0000256" key="2">
    <source>
        <dbReference type="ARBA" id="ARBA00022857"/>
    </source>
</evidence>
<dbReference type="FunFam" id="3.40.50.720:FF:000245">
    <property type="entry name" value="Short chain dehydrogenase, putative"/>
    <property type="match status" value="1"/>
</dbReference>
<dbReference type="GO" id="GO:0016616">
    <property type="term" value="F:oxidoreductase activity, acting on the CH-OH group of donors, NAD or NADP as acceptor"/>
    <property type="evidence" value="ECO:0007669"/>
    <property type="project" value="UniProtKB-ARBA"/>
</dbReference>
<dbReference type="PROSITE" id="PS00061">
    <property type="entry name" value="ADH_SHORT"/>
    <property type="match status" value="1"/>
</dbReference>
<dbReference type="EMBL" id="NAJO01000028">
    <property type="protein sequence ID" value="OQO02143.1"/>
    <property type="molecule type" value="Genomic_DNA"/>
</dbReference>
<dbReference type="InterPro" id="IPR002347">
    <property type="entry name" value="SDR_fam"/>
</dbReference>
<dbReference type="InterPro" id="IPR036291">
    <property type="entry name" value="NAD(P)-bd_dom_sf"/>
</dbReference>
<dbReference type="Pfam" id="PF13561">
    <property type="entry name" value="adh_short_C2"/>
    <property type="match status" value="1"/>
</dbReference>
<feature type="region of interest" description="Disordered" evidence="4">
    <location>
        <begin position="325"/>
        <end position="347"/>
    </location>
</feature>
<evidence type="ECO:0000256" key="1">
    <source>
        <dbReference type="ARBA" id="ARBA00006484"/>
    </source>
</evidence>
<dbReference type="SUPFAM" id="SSF51735">
    <property type="entry name" value="NAD(P)-binding Rossmann-fold domains"/>
    <property type="match status" value="1"/>
</dbReference>
<keyword evidence="3" id="KW-0560">Oxidoreductase</keyword>
<keyword evidence="5" id="KW-0812">Transmembrane</keyword>
<dbReference type="InterPro" id="IPR049326">
    <property type="entry name" value="Rhodopsin_dom_fungi"/>
</dbReference>
<evidence type="ECO:0000313" key="7">
    <source>
        <dbReference type="EMBL" id="OQO02143.1"/>
    </source>
</evidence>
<evidence type="ECO:0000259" key="6">
    <source>
        <dbReference type="Pfam" id="PF20684"/>
    </source>
</evidence>
<comment type="similarity">
    <text evidence="1">Belongs to the short-chain dehydrogenases/reductases (SDR) family.</text>
</comment>
<dbReference type="GO" id="GO:0050664">
    <property type="term" value="F:oxidoreductase activity, acting on NAD(P)H, oxygen as acceptor"/>
    <property type="evidence" value="ECO:0007669"/>
    <property type="project" value="TreeGrafter"/>
</dbReference>
<evidence type="ECO:0000313" key="8">
    <source>
        <dbReference type="Proteomes" id="UP000192596"/>
    </source>
</evidence>
<name>A0A1V8SSL6_9PEZI</name>
<protein>
    <recommendedName>
        <fullName evidence="6">Rhodopsin domain-containing protein</fullName>
    </recommendedName>
</protein>
<dbReference type="InterPro" id="IPR020904">
    <property type="entry name" value="Sc_DH/Rdtase_CS"/>
</dbReference>
<dbReference type="PRINTS" id="PR00081">
    <property type="entry name" value="GDHRDH"/>
</dbReference>
<evidence type="ECO:0000256" key="5">
    <source>
        <dbReference type="SAM" id="Phobius"/>
    </source>
</evidence>
<dbReference type="Proteomes" id="UP000192596">
    <property type="component" value="Unassembled WGS sequence"/>
</dbReference>
<feature type="transmembrane region" description="Helical" evidence="5">
    <location>
        <begin position="115"/>
        <end position="139"/>
    </location>
</feature>
<keyword evidence="5" id="KW-0472">Membrane</keyword>
<dbReference type="PANTHER" id="PTHR43008:SF10">
    <property type="entry name" value="CHAIN DEHYDROGENASE_OXIDOREDUCTASE, PUTATIVE (AFU_ORTHOLOGUE AFUA_2G15740)-RELATED"/>
    <property type="match status" value="1"/>
</dbReference>
<organism evidence="7 8">
    <name type="scientific">Cryoendolithus antarcticus</name>
    <dbReference type="NCBI Taxonomy" id="1507870"/>
    <lineage>
        <taxon>Eukaryota</taxon>
        <taxon>Fungi</taxon>
        <taxon>Dikarya</taxon>
        <taxon>Ascomycota</taxon>
        <taxon>Pezizomycotina</taxon>
        <taxon>Dothideomycetes</taxon>
        <taxon>Dothideomycetidae</taxon>
        <taxon>Cladosporiales</taxon>
        <taxon>Cladosporiaceae</taxon>
        <taxon>Cryoendolithus</taxon>
    </lineage>
</organism>
<dbReference type="OrthoDB" id="1669814at2759"/>
<dbReference type="AlphaFoldDB" id="A0A1V8SSL6"/>
<feature type="transmembrane region" description="Helical" evidence="5">
    <location>
        <begin position="151"/>
        <end position="171"/>
    </location>
</feature>
<feature type="domain" description="Rhodopsin" evidence="6">
    <location>
        <begin position="54"/>
        <end position="299"/>
    </location>
</feature>